<dbReference type="PANTHER" id="PTHR48063:SF101">
    <property type="entry name" value="LRR RECEPTOR-LIKE SERINE_THREONINE-PROTEIN KINASE FLS2"/>
    <property type="match status" value="1"/>
</dbReference>
<dbReference type="Gene3D" id="3.80.10.10">
    <property type="entry name" value="Ribonuclease Inhibitor"/>
    <property type="match status" value="5"/>
</dbReference>
<dbReference type="InterPro" id="IPR055414">
    <property type="entry name" value="LRR_R13L4/SHOC2-like"/>
</dbReference>
<evidence type="ECO:0000259" key="14">
    <source>
        <dbReference type="Pfam" id="PF23598"/>
    </source>
</evidence>
<dbReference type="Pfam" id="PF23598">
    <property type="entry name" value="LRR_14"/>
    <property type="match status" value="1"/>
</dbReference>
<evidence type="ECO:0000256" key="5">
    <source>
        <dbReference type="ARBA" id="ARBA00022692"/>
    </source>
</evidence>
<evidence type="ECO:0000256" key="9">
    <source>
        <dbReference type="ARBA" id="ARBA00023136"/>
    </source>
</evidence>
<dbReference type="Pfam" id="PF13855">
    <property type="entry name" value="LRR_8"/>
    <property type="match status" value="2"/>
</dbReference>
<comment type="similarity">
    <text evidence="2">Belongs to the RLP family.</text>
</comment>
<reference evidence="15 16" key="1">
    <citation type="submission" date="2019-01" db="EMBL/GenBank/DDBJ databases">
        <title>Sequencing of cultivated peanut Arachis hypogaea provides insights into genome evolution and oil improvement.</title>
        <authorList>
            <person name="Chen X."/>
        </authorList>
    </citation>
    <scope>NUCLEOTIDE SEQUENCE [LARGE SCALE GENOMIC DNA]</scope>
    <source>
        <strain evidence="16">cv. Fuhuasheng</strain>
        <tissue evidence="15">Leaves</tissue>
    </source>
</reference>
<feature type="domain" description="Disease resistance R13L4/SHOC-2-like LRR" evidence="14">
    <location>
        <begin position="98"/>
        <end position="300"/>
    </location>
</feature>
<evidence type="ECO:0000256" key="8">
    <source>
        <dbReference type="ARBA" id="ARBA00022989"/>
    </source>
</evidence>
<dbReference type="InterPro" id="IPR013210">
    <property type="entry name" value="LRR_N_plant-typ"/>
</dbReference>
<evidence type="ECO:0000256" key="10">
    <source>
        <dbReference type="ARBA" id="ARBA00023170"/>
    </source>
</evidence>
<keyword evidence="5 12" id="KW-0812">Transmembrane</keyword>
<proteinExistence type="inferred from homology"/>
<protein>
    <recommendedName>
        <fullName evidence="17">Leucine-rich repeat-containing N-terminal plant-type domain-containing protein</fullName>
    </recommendedName>
</protein>
<feature type="domain" description="Leucine-rich repeat-containing N-terminal plant-type" evidence="13">
    <location>
        <begin position="46"/>
        <end position="89"/>
    </location>
</feature>
<keyword evidence="4" id="KW-0433">Leucine-rich repeat</keyword>
<feature type="domain" description="Leucine-rich repeat-containing N-terminal plant-type" evidence="13">
    <location>
        <begin position="1054"/>
        <end position="1069"/>
    </location>
</feature>
<evidence type="ECO:0000256" key="7">
    <source>
        <dbReference type="ARBA" id="ARBA00022737"/>
    </source>
</evidence>
<gene>
    <name evidence="15" type="ORF">Ahy_B04g073212</name>
</gene>
<dbReference type="SUPFAM" id="SSF52058">
    <property type="entry name" value="L domain-like"/>
    <property type="match status" value="3"/>
</dbReference>
<dbReference type="FunFam" id="3.80.10.10:FF:000111">
    <property type="entry name" value="LRR receptor-like serine/threonine-protein kinase ERECTA"/>
    <property type="match status" value="1"/>
</dbReference>
<dbReference type="Pfam" id="PF08263">
    <property type="entry name" value="LRRNT_2"/>
    <property type="match status" value="2"/>
</dbReference>
<keyword evidence="10" id="KW-0675">Receptor</keyword>
<dbReference type="InterPro" id="IPR032675">
    <property type="entry name" value="LRR_dom_sf"/>
</dbReference>
<dbReference type="PANTHER" id="PTHR48063">
    <property type="entry name" value="LRR RECEPTOR-LIKE KINASE"/>
    <property type="match status" value="1"/>
</dbReference>
<dbReference type="InterPro" id="IPR001611">
    <property type="entry name" value="Leu-rich_rpt"/>
</dbReference>
<dbReference type="SMART" id="SM00369">
    <property type="entry name" value="LRR_TYP"/>
    <property type="match status" value="11"/>
</dbReference>
<name>A0A444ZPZ7_ARAHY</name>
<dbReference type="Pfam" id="PF00560">
    <property type="entry name" value="LRR_1"/>
    <property type="match status" value="6"/>
</dbReference>
<keyword evidence="3" id="KW-1003">Cell membrane</keyword>
<sequence>MIQQLNLKYCVVGVMMMNGVVYAVLMVQLLAWRSSAVVVSSVKCIESERQALLSLKRGFDLTHDDDWLSSWGDGEQQKDCCNWEGVTCSNHTGHVLMLHLQGDGYTRGSISPSLGELHHLKYLDLSGHHFTHTPSIPPFIASLTFLTHLYLSFCSFGGNIPPQLGNLLFLEYLDLSSNNLVGGFPLQLTNMSSLTYLDLSHNSLNETMPPQLGNLLSLEHLDLSANAFTGTIPSQFKNLSRLQYLDLHYWDKTMSLSSDLQWLSELSTMRYLSLPRVNLSGASNWQQQVSSLSHLQHLDLHGCNLVDSVLTSSLASTSLSSVDISNNSLRDASLIFPWLMNSTRNLVTLIMNDNGLTGTIPETFGDNLNSLEELNLANNELKGQIPLSLFHSCNLAWLDLSNNNLTGEFHEYIREYSRCAHKPLQILDLGWNEITGMVPDLSQLQSLQELRLDNNRLNGSIHEGIGELSNLTELSLGNNFLTGLISEAHFSRLSHLGTLDLSHNALAFNVSVDWIPPFNLTNIYLARCKLGPDFPTWLHTQTMIDNLDISCAGISSTVPNWFWERLPFMMYLNISHNRFPGKIEDPPIVSYYVFVVAFDSDPHLSIDLSFNLFEGPIPAILSTASETFLSNNRFSLANPFLCANLTKSMRFMDLSNNDLRGELSDCWRGFESLVVLDLSNNQFYGNMPKSLGSLRNIKSIHLGGNNFSGKIPSSLHNCTQLQIFYAARNKLSGTIPTWIGDNIPKLLVLSLHSNNFHGNIPLSMCNLDELRVLDLSLNILSGSIPKCISNLSAMATQAKSNATITHDYHYEYRDGFSRTDSEVSGVYNDSASLTWKGKMSKYGSTLGLLRSIDFSSNRLTGEIPTEMMTLIGLVSLNLSRNLFSGHIPSTIGQLKSIDFLDLSRNHLSGTIPSQLAQIDDLSVLDLSYNDLSGEIPLGTQLQTRDASAYAGNPKLCGAPLNNTCPIHGHQISEHDADGDDDEQFVSEGFYIAMAVGFVMSFWGFCFSLILKKSWRYAYFKLLSDVYDTLYRSRWPNSKGSDLKYEASLHHHAYHEDESRTLLQFKQSFVITELLLVAWRPCDELKSSQFFGEVPPQISHLRNLLILDLRSYFEYILPNPINKLQLKISTLRSLIQNATSLEVLRLSFVTISSSIPDMLTKHSST</sequence>
<evidence type="ECO:0000256" key="1">
    <source>
        <dbReference type="ARBA" id="ARBA00004251"/>
    </source>
</evidence>
<comment type="subcellular location">
    <subcellularLocation>
        <location evidence="1">Cell membrane</location>
        <topology evidence="1">Single-pass type I membrane protein</topology>
    </subcellularLocation>
</comment>
<comment type="caution">
    <text evidence="15">The sequence shown here is derived from an EMBL/GenBank/DDBJ whole genome shotgun (WGS) entry which is preliminary data.</text>
</comment>
<organism evidence="15 16">
    <name type="scientific">Arachis hypogaea</name>
    <name type="common">Peanut</name>
    <dbReference type="NCBI Taxonomy" id="3818"/>
    <lineage>
        <taxon>Eukaryota</taxon>
        <taxon>Viridiplantae</taxon>
        <taxon>Streptophyta</taxon>
        <taxon>Embryophyta</taxon>
        <taxon>Tracheophyta</taxon>
        <taxon>Spermatophyta</taxon>
        <taxon>Magnoliopsida</taxon>
        <taxon>eudicotyledons</taxon>
        <taxon>Gunneridae</taxon>
        <taxon>Pentapetalae</taxon>
        <taxon>rosids</taxon>
        <taxon>fabids</taxon>
        <taxon>Fabales</taxon>
        <taxon>Fabaceae</taxon>
        <taxon>Papilionoideae</taxon>
        <taxon>50 kb inversion clade</taxon>
        <taxon>dalbergioids sensu lato</taxon>
        <taxon>Dalbergieae</taxon>
        <taxon>Pterocarpus clade</taxon>
        <taxon>Arachis</taxon>
    </lineage>
</organism>
<evidence type="ECO:0000313" key="15">
    <source>
        <dbReference type="EMBL" id="RYR16215.1"/>
    </source>
</evidence>
<dbReference type="EMBL" id="SDMP01000014">
    <property type="protein sequence ID" value="RYR16215.1"/>
    <property type="molecule type" value="Genomic_DNA"/>
</dbReference>
<evidence type="ECO:0000259" key="13">
    <source>
        <dbReference type="Pfam" id="PF08263"/>
    </source>
</evidence>
<dbReference type="SMART" id="SM00365">
    <property type="entry name" value="LRR_SD22"/>
    <property type="match status" value="5"/>
</dbReference>
<keyword evidence="11" id="KW-0325">Glycoprotein</keyword>
<accession>A0A444ZPZ7</accession>
<dbReference type="STRING" id="3818.A0A444ZPZ7"/>
<keyword evidence="7" id="KW-0677">Repeat</keyword>
<evidence type="ECO:0000256" key="2">
    <source>
        <dbReference type="ARBA" id="ARBA00009592"/>
    </source>
</evidence>
<evidence type="ECO:0000256" key="3">
    <source>
        <dbReference type="ARBA" id="ARBA00022475"/>
    </source>
</evidence>
<dbReference type="AlphaFoldDB" id="A0A444ZPZ7"/>
<evidence type="ECO:0000256" key="11">
    <source>
        <dbReference type="ARBA" id="ARBA00023180"/>
    </source>
</evidence>
<dbReference type="FunFam" id="3.80.10.10:FF:000095">
    <property type="entry name" value="LRR receptor-like serine/threonine-protein kinase GSO1"/>
    <property type="match status" value="3"/>
</dbReference>
<feature type="transmembrane region" description="Helical" evidence="12">
    <location>
        <begin position="989"/>
        <end position="1010"/>
    </location>
</feature>
<dbReference type="InterPro" id="IPR003591">
    <property type="entry name" value="Leu-rich_rpt_typical-subtyp"/>
</dbReference>
<evidence type="ECO:0000256" key="6">
    <source>
        <dbReference type="ARBA" id="ARBA00022729"/>
    </source>
</evidence>
<evidence type="ECO:0000256" key="12">
    <source>
        <dbReference type="SAM" id="Phobius"/>
    </source>
</evidence>
<dbReference type="SUPFAM" id="SSF52047">
    <property type="entry name" value="RNI-like"/>
    <property type="match status" value="1"/>
</dbReference>
<dbReference type="GO" id="GO:0005886">
    <property type="term" value="C:plasma membrane"/>
    <property type="evidence" value="ECO:0007669"/>
    <property type="project" value="UniProtKB-SubCell"/>
</dbReference>
<dbReference type="PRINTS" id="PR00019">
    <property type="entry name" value="LEURICHRPT"/>
</dbReference>
<dbReference type="Proteomes" id="UP000289738">
    <property type="component" value="Chromosome B04"/>
</dbReference>
<dbReference type="InterPro" id="IPR046956">
    <property type="entry name" value="RLP23-like"/>
</dbReference>
<keyword evidence="8 12" id="KW-1133">Transmembrane helix</keyword>
<evidence type="ECO:0000313" key="16">
    <source>
        <dbReference type="Proteomes" id="UP000289738"/>
    </source>
</evidence>
<keyword evidence="16" id="KW-1185">Reference proteome</keyword>
<keyword evidence="9 12" id="KW-0472">Membrane</keyword>
<evidence type="ECO:0000256" key="4">
    <source>
        <dbReference type="ARBA" id="ARBA00022614"/>
    </source>
</evidence>
<keyword evidence="6" id="KW-0732">Signal</keyword>
<evidence type="ECO:0008006" key="17">
    <source>
        <dbReference type="Google" id="ProtNLM"/>
    </source>
</evidence>